<comment type="caution">
    <text evidence="2">The sequence shown here is derived from an EMBL/GenBank/DDBJ whole genome shotgun (WGS) entry which is preliminary data.</text>
</comment>
<dbReference type="SFLD" id="SFLDS00003">
    <property type="entry name" value="Haloacid_Dehalogenase"/>
    <property type="match status" value="1"/>
</dbReference>
<dbReference type="GO" id="GO:0016787">
    <property type="term" value="F:hydrolase activity"/>
    <property type="evidence" value="ECO:0007669"/>
    <property type="project" value="UniProtKB-KW"/>
</dbReference>
<dbReference type="InterPro" id="IPR036412">
    <property type="entry name" value="HAD-like_sf"/>
</dbReference>
<dbReference type="AlphaFoldDB" id="A0A7K1FRD7"/>
<dbReference type="SFLD" id="SFLDG01129">
    <property type="entry name" value="C1.5:_HAD__Beta-PGM__Phosphata"/>
    <property type="match status" value="1"/>
</dbReference>
<reference evidence="2 3" key="1">
    <citation type="submission" date="2019-11" db="EMBL/GenBank/DDBJ databases">
        <authorList>
            <person name="Jiang L.-Q."/>
        </authorList>
    </citation>
    <scope>NUCLEOTIDE SEQUENCE [LARGE SCALE GENOMIC DNA]</scope>
    <source>
        <strain evidence="2 3">YIM 132087</strain>
    </source>
</reference>
<organism evidence="2 3">
    <name type="scientific">Nakamurella alba</name>
    <dbReference type="NCBI Taxonomy" id="2665158"/>
    <lineage>
        <taxon>Bacteria</taxon>
        <taxon>Bacillati</taxon>
        <taxon>Actinomycetota</taxon>
        <taxon>Actinomycetes</taxon>
        <taxon>Nakamurellales</taxon>
        <taxon>Nakamurellaceae</taxon>
        <taxon>Nakamurella</taxon>
    </lineage>
</organism>
<dbReference type="PANTHER" id="PTHR43316">
    <property type="entry name" value="HYDROLASE, HALOACID DELAHOGENASE-RELATED"/>
    <property type="match status" value="1"/>
</dbReference>
<evidence type="ECO:0000313" key="2">
    <source>
        <dbReference type="EMBL" id="MTD15803.1"/>
    </source>
</evidence>
<proteinExistence type="predicted"/>
<dbReference type="Proteomes" id="UP000460221">
    <property type="component" value="Unassembled WGS sequence"/>
</dbReference>
<evidence type="ECO:0000313" key="3">
    <source>
        <dbReference type="Proteomes" id="UP000460221"/>
    </source>
</evidence>
<keyword evidence="1 2" id="KW-0378">Hydrolase</keyword>
<dbReference type="Gene3D" id="3.40.50.1000">
    <property type="entry name" value="HAD superfamily/HAD-like"/>
    <property type="match status" value="1"/>
</dbReference>
<dbReference type="InterPro" id="IPR051540">
    <property type="entry name" value="S-2-haloacid_dehalogenase"/>
</dbReference>
<gene>
    <name evidence="2" type="ORF">GIS00_17855</name>
</gene>
<keyword evidence="3" id="KW-1185">Reference proteome</keyword>
<dbReference type="EMBL" id="WLYK01000007">
    <property type="protein sequence ID" value="MTD15803.1"/>
    <property type="molecule type" value="Genomic_DNA"/>
</dbReference>
<accession>A0A7K1FRD7</accession>
<name>A0A7K1FRD7_9ACTN</name>
<dbReference type="InterPro" id="IPR023214">
    <property type="entry name" value="HAD_sf"/>
</dbReference>
<dbReference type="SUPFAM" id="SSF56784">
    <property type="entry name" value="HAD-like"/>
    <property type="match status" value="1"/>
</dbReference>
<dbReference type="PANTHER" id="PTHR43316:SF8">
    <property type="entry name" value="HAD FAMILY HYDROLASE"/>
    <property type="match status" value="1"/>
</dbReference>
<sequence>MQAIRCRRGADPEYKRAVDIPGGLRQPGQTLIFDADDTLWENNKLFEQVIADFIGWLDHPTLDRDAIRAILDDIERADTAVHGYGSAVFLQSLAACFRTLRERPASSEEIAHIEELAVALLEHRIELMPGVADTLTLLGGRHHLMMLTKGAQAEQQAKIDVSGLAPHFRSVHIVREKDEHTYRSLLGERSLDPATTWMIGNSPRSDILPARAVGMRAVHLPNVHTWVLDHADLDPADTGILTLTRFTDLADHF</sequence>
<dbReference type="Pfam" id="PF00702">
    <property type="entry name" value="Hydrolase"/>
    <property type="match status" value="1"/>
</dbReference>
<evidence type="ECO:0000256" key="1">
    <source>
        <dbReference type="ARBA" id="ARBA00022801"/>
    </source>
</evidence>
<dbReference type="Gene3D" id="1.10.150.240">
    <property type="entry name" value="Putative phosphatase, domain 2"/>
    <property type="match status" value="1"/>
</dbReference>
<dbReference type="InterPro" id="IPR023198">
    <property type="entry name" value="PGP-like_dom2"/>
</dbReference>
<protein>
    <submittedName>
        <fullName evidence="2">HAD hydrolase-like protein</fullName>
    </submittedName>
</protein>